<evidence type="ECO:0000256" key="2">
    <source>
        <dbReference type="ARBA" id="ARBA00022964"/>
    </source>
</evidence>
<dbReference type="Pfam" id="PF00775">
    <property type="entry name" value="Dioxygenase_C"/>
    <property type="match status" value="1"/>
</dbReference>
<sequence length="201" mass="22680">MKVKVSKSFLTNLSIVLFTVPVLVAAGYILTKGKSDFPQISESECLPTFRDGGGPYYLANAPFQTKIVPDENNGQKMIVQGYILDTSCSDPLANVVLDIWQANEEGEYEESYYRGQVKTDDNGYYEFETVAPKGYGEGTGYRPPHIHFKVHLNNHELVTSQMFFDDVRGRQGFNDEFIMQITEEDGIIFASHNIIVPDFEI</sequence>
<dbReference type="Proteomes" id="UP000714915">
    <property type="component" value="Unassembled WGS sequence"/>
</dbReference>
<evidence type="ECO:0000256" key="3">
    <source>
        <dbReference type="ARBA" id="ARBA00023002"/>
    </source>
</evidence>
<dbReference type="InterPro" id="IPR015889">
    <property type="entry name" value="Intradiol_dOase_core"/>
</dbReference>
<gene>
    <name evidence="5" type="ORF">KC669_04295</name>
</gene>
<dbReference type="EMBL" id="JAGQLF010000068">
    <property type="protein sequence ID" value="MCA9387226.1"/>
    <property type="molecule type" value="Genomic_DNA"/>
</dbReference>
<evidence type="ECO:0000256" key="1">
    <source>
        <dbReference type="ARBA" id="ARBA00007825"/>
    </source>
</evidence>
<reference evidence="5" key="2">
    <citation type="journal article" date="2021" name="Microbiome">
        <title>Successional dynamics and alternative stable states in a saline activated sludge microbial community over 9 years.</title>
        <authorList>
            <person name="Wang Y."/>
            <person name="Ye J."/>
            <person name="Ju F."/>
            <person name="Liu L."/>
            <person name="Boyd J.A."/>
            <person name="Deng Y."/>
            <person name="Parks D.H."/>
            <person name="Jiang X."/>
            <person name="Yin X."/>
            <person name="Woodcroft B.J."/>
            <person name="Tyson G.W."/>
            <person name="Hugenholtz P."/>
            <person name="Polz M.F."/>
            <person name="Zhang T."/>
        </authorList>
    </citation>
    <scope>NUCLEOTIDE SEQUENCE</scope>
    <source>
        <strain evidence="5">HKST-UBA09</strain>
    </source>
</reference>
<dbReference type="SUPFAM" id="SSF49482">
    <property type="entry name" value="Aromatic compound dioxygenase"/>
    <property type="match status" value="1"/>
</dbReference>
<evidence type="ECO:0000313" key="5">
    <source>
        <dbReference type="EMBL" id="MCA9387226.1"/>
    </source>
</evidence>
<evidence type="ECO:0000259" key="4">
    <source>
        <dbReference type="Pfam" id="PF00775"/>
    </source>
</evidence>
<comment type="similarity">
    <text evidence="1">Belongs to the intradiol ring-cleavage dioxygenase family.</text>
</comment>
<feature type="domain" description="Intradiol ring-cleavage dioxygenases" evidence="4">
    <location>
        <begin position="54"/>
        <end position="166"/>
    </location>
</feature>
<dbReference type="PANTHER" id="PTHR33711">
    <property type="entry name" value="DIOXYGENASE, PUTATIVE (AFU_ORTHOLOGUE AFUA_2G02910)-RELATED"/>
    <property type="match status" value="1"/>
</dbReference>
<comment type="caution">
    <text evidence="5">The sequence shown here is derived from an EMBL/GenBank/DDBJ whole genome shotgun (WGS) entry which is preliminary data.</text>
</comment>
<dbReference type="InterPro" id="IPR050770">
    <property type="entry name" value="Intradiol_RC_Dioxygenase"/>
</dbReference>
<keyword evidence="2" id="KW-0223">Dioxygenase</keyword>
<protein>
    <recommendedName>
        <fullName evidence="4">Intradiol ring-cleavage dioxygenases domain-containing protein</fullName>
    </recommendedName>
</protein>
<proteinExistence type="inferred from homology"/>
<name>A0A955LBL7_9BACT</name>
<reference evidence="5" key="1">
    <citation type="submission" date="2020-04" db="EMBL/GenBank/DDBJ databases">
        <authorList>
            <person name="Zhang T."/>
        </authorList>
    </citation>
    <scope>NUCLEOTIDE SEQUENCE</scope>
    <source>
        <strain evidence="5">HKST-UBA09</strain>
    </source>
</reference>
<dbReference type="InterPro" id="IPR000627">
    <property type="entry name" value="Intradiol_dOase_C"/>
</dbReference>
<dbReference type="AlphaFoldDB" id="A0A955LBL7"/>
<accession>A0A955LBL7</accession>
<keyword evidence="3" id="KW-0560">Oxidoreductase</keyword>
<dbReference type="PANTHER" id="PTHR33711:SF10">
    <property type="entry name" value="INTRADIOL RING-CLEAVAGE DIOXYGENASES DOMAIN-CONTAINING PROTEIN"/>
    <property type="match status" value="1"/>
</dbReference>
<dbReference type="Gene3D" id="2.60.130.10">
    <property type="entry name" value="Aromatic compound dioxygenase"/>
    <property type="match status" value="1"/>
</dbReference>
<organism evidence="5 6">
    <name type="scientific">Candidatus Dojkabacteria bacterium</name>
    <dbReference type="NCBI Taxonomy" id="2099670"/>
    <lineage>
        <taxon>Bacteria</taxon>
        <taxon>Candidatus Dojkabacteria</taxon>
    </lineage>
</organism>
<dbReference type="GO" id="GO:0016702">
    <property type="term" value="F:oxidoreductase activity, acting on single donors with incorporation of molecular oxygen, incorporation of two atoms of oxygen"/>
    <property type="evidence" value="ECO:0007669"/>
    <property type="project" value="InterPro"/>
</dbReference>
<evidence type="ECO:0000313" key="6">
    <source>
        <dbReference type="Proteomes" id="UP000714915"/>
    </source>
</evidence>
<dbReference type="GO" id="GO:0008199">
    <property type="term" value="F:ferric iron binding"/>
    <property type="evidence" value="ECO:0007669"/>
    <property type="project" value="InterPro"/>
</dbReference>